<protein>
    <submittedName>
        <fullName evidence="2">Glycosyltransferase family 1 protein</fullName>
    </submittedName>
</protein>
<name>A0AAV4LRK9_BABCB</name>
<dbReference type="EMBL" id="BPLF01000002">
    <property type="protein sequence ID" value="GIX62530.1"/>
    <property type="molecule type" value="Genomic_DNA"/>
</dbReference>
<gene>
    <name evidence="2" type="ORF">BcabD6B2_19650</name>
</gene>
<dbReference type="RefSeq" id="XP_067714599.1">
    <property type="nucleotide sequence ID" value="XM_067858498.1"/>
</dbReference>
<proteinExistence type="predicted"/>
<comment type="caution">
    <text evidence="2">The sequence shown here is derived from an EMBL/GenBank/DDBJ whole genome shotgun (WGS) entry which is preliminary data.</text>
</comment>
<organism evidence="2 3">
    <name type="scientific">Babesia caballi</name>
    <dbReference type="NCBI Taxonomy" id="5871"/>
    <lineage>
        <taxon>Eukaryota</taxon>
        <taxon>Sar</taxon>
        <taxon>Alveolata</taxon>
        <taxon>Apicomplexa</taxon>
        <taxon>Aconoidasida</taxon>
        <taxon>Piroplasmida</taxon>
        <taxon>Babesiidae</taxon>
        <taxon>Babesia</taxon>
    </lineage>
</organism>
<keyword evidence="3" id="KW-1185">Reference proteome</keyword>
<sequence length="455" mass="47682">MEELQRQEPLEEGENSQNWRQRKSEEPARKDAPGLHGVPPCVGLLSDGEMAQPRVERVVVLLVDSFDFDQPAALVGPGLVVSLPGLLDVNHPVPDGNQVAPKVAGAREAAGPEGLAEHVLQKGGRRRNGDALDELHNVSDLLDNPRVHALTVDGADFAPIKTPQLLVSLLVKGTHSPVGVPDVELTQPGIPRSGPGGGTRRQLGVHLVDGTGNVAASVKVERHDGGVPGPLQVDAFQEGGAEGRKVDNVPDVDLKQVALVLLVDAVDVPIVAGHQMAPALELRLSAAAGALPPVGPVGAVGMAGFAVLPAEAVPRGVVQRADVLGGVDVGLLDVQQAVGEPRHPPNVPREVGAVREPLSVQNNERHLPRTFFIGARRKRSVPPTGQTHAWHRVKAVAPIGIPPGGVTGGVFVHVRIVRVSLPVRLRSDPEAEVQPRGGLVDPEAKATAAGRSRDK</sequence>
<dbReference type="GeneID" id="94194011"/>
<dbReference type="Proteomes" id="UP001497744">
    <property type="component" value="Unassembled WGS sequence"/>
</dbReference>
<reference evidence="2 3" key="1">
    <citation type="submission" date="2021-06" db="EMBL/GenBank/DDBJ databases">
        <title>Genome sequence of Babesia caballi.</title>
        <authorList>
            <person name="Yamagishi J."/>
            <person name="Kidaka T."/>
            <person name="Ochi A."/>
        </authorList>
    </citation>
    <scope>NUCLEOTIDE SEQUENCE [LARGE SCALE GENOMIC DNA]</scope>
    <source>
        <strain evidence="2">USDA-D6B2</strain>
    </source>
</reference>
<evidence type="ECO:0000313" key="3">
    <source>
        <dbReference type="Proteomes" id="UP001497744"/>
    </source>
</evidence>
<feature type="region of interest" description="Disordered" evidence="1">
    <location>
        <begin position="1"/>
        <end position="41"/>
    </location>
</feature>
<feature type="region of interest" description="Disordered" evidence="1">
    <location>
        <begin position="428"/>
        <end position="455"/>
    </location>
</feature>
<accession>A0AAV4LRK9</accession>
<dbReference type="AlphaFoldDB" id="A0AAV4LRK9"/>
<evidence type="ECO:0000256" key="1">
    <source>
        <dbReference type="SAM" id="MobiDB-lite"/>
    </source>
</evidence>
<evidence type="ECO:0000313" key="2">
    <source>
        <dbReference type="EMBL" id="GIX62530.1"/>
    </source>
</evidence>
<feature type="compositionally biased region" description="Basic and acidic residues" evidence="1">
    <location>
        <begin position="22"/>
        <end position="33"/>
    </location>
</feature>